<feature type="compositionally biased region" description="Polar residues" evidence="8">
    <location>
        <begin position="1522"/>
        <end position="1531"/>
    </location>
</feature>
<feature type="region of interest" description="Disordered" evidence="8">
    <location>
        <begin position="1699"/>
        <end position="1718"/>
    </location>
</feature>
<feature type="compositionally biased region" description="Basic and acidic residues" evidence="8">
    <location>
        <begin position="1505"/>
        <end position="1518"/>
    </location>
</feature>
<name>A0A8B8D8U9_CRAVI</name>
<protein>
    <submittedName>
        <fullName evidence="12">Centrosome-associated protein CEP250-like isoform X1</fullName>
    </submittedName>
</protein>
<keyword evidence="5" id="KW-0333">Golgi apparatus</keyword>
<feature type="region of interest" description="Disordered" evidence="8">
    <location>
        <begin position="1414"/>
        <end position="1441"/>
    </location>
</feature>
<gene>
    <name evidence="12" type="primary">LOC111124939</name>
</gene>
<feature type="domain" description="CDK5 regulatory subunit-associated protein 2/Myomegalin coiled coil" evidence="10">
    <location>
        <begin position="1994"/>
        <end position="2097"/>
    </location>
</feature>
<dbReference type="GO" id="GO:0090063">
    <property type="term" value="P:positive regulation of microtubule nucleation"/>
    <property type="evidence" value="ECO:0007669"/>
    <property type="project" value="TreeGrafter"/>
</dbReference>
<feature type="region of interest" description="Disordered" evidence="8">
    <location>
        <begin position="1488"/>
        <end position="1561"/>
    </location>
</feature>
<reference evidence="12" key="1">
    <citation type="submission" date="2025-08" db="UniProtKB">
        <authorList>
            <consortium name="RefSeq"/>
        </authorList>
    </citation>
    <scope>IDENTIFICATION</scope>
    <source>
        <tissue evidence="12">Whole sample</tissue>
    </source>
</reference>
<dbReference type="RefSeq" id="XP_022323969.1">
    <property type="nucleotide sequence ID" value="XM_022468261.1"/>
</dbReference>
<feature type="coiled-coil region" evidence="7">
    <location>
        <begin position="423"/>
        <end position="485"/>
    </location>
</feature>
<dbReference type="GO" id="GO:1903358">
    <property type="term" value="P:regulation of Golgi organization"/>
    <property type="evidence" value="ECO:0007669"/>
    <property type="project" value="TreeGrafter"/>
</dbReference>
<feature type="coiled-coil region" evidence="7">
    <location>
        <begin position="293"/>
        <end position="397"/>
    </location>
</feature>
<feature type="coiled-coil region" evidence="7">
    <location>
        <begin position="1441"/>
        <end position="1468"/>
    </location>
</feature>
<dbReference type="Pfam" id="PF07989">
    <property type="entry name" value="Cnn_1N"/>
    <property type="match status" value="1"/>
</dbReference>
<evidence type="ECO:0000259" key="10">
    <source>
        <dbReference type="Pfam" id="PF23246"/>
    </source>
</evidence>
<feature type="compositionally biased region" description="Polar residues" evidence="8">
    <location>
        <begin position="1549"/>
        <end position="1561"/>
    </location>
</feature>
<dbReference type="GO" id="GO:0005794">
    <property type="term" value="C:Golgi apparatus"/>
    <property type="evidence" value="ECO:0007669"/>
    <property type="project" value="UniProtKB-SubCell"/>
</dbReference>
<evidence type="ECO:0000256" key="1">
    <source>
        <dbReference type="ARBA" id="ARBA00004245"/>
    </source>
</evidence>
<accession>A0A8B8D8U9</accession>
<dbReference type="GO" id="GO:0005813">
    <property type="term" value="C:centrosome"/>
    <property type="evidence" value="ECO:0007669"/>
    <property type="project" value="TreeGrafter"/>
</dbReference>
<feature type="compositionally biased region" description="Basic and acidic residues" evidence="8">
    <location>
        <begin position="1533"/>
        <end position="1548"/>
    </location>
</feature>
<feature type="compositionally biased region" description="Acidic residues" evidence="8">
    <location>
        <begin position="1415"/>
        <end position="1425"/>
    </location>
</feature>
<evidence type="ECO:0000256" key="8">
    <source>
        <dbReference type="SAM" id="MobiDB-lite"/>
    </source>
</evidence>
<dbReference type="KEGG" id="cvn:111124939"/>
<feature type="coiled-coil region" evidence="7">
    <location>
        <begin position="2074"/>
        <end position="2101"/>
    </location>
</feature>
<feature type="coiled-coil region" evidence="7">
    <location>
        <begin position="60"/>
        <end position="264"/>
    </location>
</feature>
<evidence type="ECO:0000313" key="11">
    <source>
        <dbReference type="Proteomes" id="UP000694844"/>
    </source>
</evidence>
<keyword evidence="4" id="KW-0597">Phosphoprotein</keyword>
<dbReference type="PANTHER" id="PTHR46501">
    <property type="entry name" value="MYOMEGALIN"/>
    <property type="match status" value="1"/>
</dbReference>
<evidence type="ECO:0000256" key="3">
    <source>
        <dbReference type="ARBA" id="ARBA00022490"/>
    </source>
</evidence>
<feature type="coiled-coil region" evidence="7">
    <location>
        <begin position="980"/>
        <end position="1101"/>
    </location>
</feature>
<evidence type="ECO:0000259" key="9">
    <source>
        <dbReference type="Pfam" id="PF07989"/>
    </source>
</evidence>
<feature type="coiled-coil region" evidence="7">
    <location>
        <begin position="513"/>
        <end position="730"/>
    </location>
</feature>
<evidence type="ECO:0000256" key="7">
    <source>
        <dbReference type="SAM" id="Coils"/>
    </source>
</evidence>
<feature type="compositionally biased region" description="Basic and acidic residues" evidence="8">
    <location>
        <begin position="2423"/>
        <end position="2435"/>
    </location>
</feature>
<dbReference type="InterPro" id="IPR012943">
    <property type="entry name" value="Cnn_1N"/>
</dbReference>
<evidence type="ECO:0000256" key="2">
    <source>
        <dbReference type="ARBA" id="ARBA00004555"/>
    </source>
</evidence>
<dbReference type="InterPro" id="IPR056273">
    <property type="entry name" value="CDK5RAP2_MYOME_CC"/>
</dbReference>
<keyword evidence="6" id="KW-0206">Cytoskeleton</keyword>
<organism evidence="11 12">
    <name type="scientific">Crassostrea virginica</name>
    <name type="common">Eastern oyster</name>
    <dbReference type="NCBI Taxonomy" id="6565"/>
    <lineage>
        <taxon>Eukaryota</taxon>
        <taxon>Metazoa</taxon>
        <taxon>Spiralia</taxon>
        <taxon>Lophotrochozoa</taxon>
        <taxon>Mollusca</taxon>
        <taxon>Bivalvia</taxon>
        <taxon>Autobranchia</taxon>
        <taxon>Pteriomorphia</taxon>
        <taxon>Ostreida</taxon>
        <taxon>Ostreoidea</taxon>
        <taxon>Ostreidae</taxon>
        <taxon>Crassostrea</taxon>
    </lineage>
</organism>
<feature type="region of interest" description="Disordered" evidence="8">
    <location>
        <begin position="935"/>
        <end position="961"/>
    </location>
</feature>
<evidence type="ECO:0000256" key="6">
    <source>
        <dbReference type="ARBA" id="ARBA00023212"/>
    </source>
</evidence>
<dbReference type="Pfam" id="PF23246">
    <property type="entry name" value="CC_CDK5RAP2"/>
    <property type="match status" value="2"/>
</dbReference>
<keyword evidence="3" id="KW-0963">Cytoplasm</keyword>
<feature type="coiled-coil region" evidence="7">
    <location>
        <begin position="1167"/>
        <end position="1194"/>
    </location>
</feature>
<feature type="domain" description="Centrosomin N-terminal motif 1" evidence="9">
    <location>
        <begin position="59"/>
        <end position="131"/>
    </location>
</feature>
<feature type="coiled-coil region" evidence="7">
    <location>
        <begin position="1667"/>
        <end position="1694"/>
    </location>
</feature>
<dbReference type="GO" id="GO:0007098">
    <property type="term" value="P:centrosome cycle"/>
    <property type="evidence" value="ECO:0007669"/>
    <property type="project" value="TreeGrafter"/>
</dbReference>
<keyword evidence="7" id="KW-0175">Coiled coil</keyword>
<feature type="coiled-coil region" evidence="7">
    <location>
        <begin position="810"/>
        <end position="917"/>
    </location>
</feature>
<feature type="coiled-coil region" evidence="7">
    <location>
        <begin position="1275"/>
        <end position="1366"/>
    </location>
</feature>
<dbReference type="Proteomes" id="UP000694844">
    <property type="component" value="Chromosome 3"/>
</dbReference>
<dbReference type="InterPro" id="IPR052593">
    <property type="entry name" value="MT-associated_AKAP9-binding"/>
</dbReference>
<proteinExistence type="predicted"/>
<dbReference type="GO" id="GO:0060090">
    <property type="term" value="F:molecular adaptor activity"/>
    <property type="evidence" value="ECO:0007669"/>
    <property type="project" value="TreeGrafter"/>
</dbReference>
<dbReference type="GeneID" id="111124939"/>
<comment type="subcellular location">
    <subcellularLocation>
        <location evidence="1">Cytoplasm</location>
        <location evidence="1">Cytoskeleton</location>
    </subcellularLocation>
    <subcellularLocation>
        <location evidence="2">Golgi apparatus</location>
    </subcellularLocation>
</comment>
<evidence type="ECO:0000313" key="12">
    <source>
        <dbReference type="RefSeq" id="XP_022323969.1"/>
    </source>
</evidence>
<keyword evidence="11" id="KW-1185">Reference proteome</keyword>
<dbReference type="OrthoDB" id="10255000at2759"/>
<evidence type="ECO:0000256" key="4">
    <source>
        <dbReference type="ARBA" id="ARBA00022553"/>
    </source>
</evidence>
<evidence type="ECO:0000256" key="5">
    <source>
        <dbReference type="ARBA" id="ARBA00023034"/>
    </source>
</evidence>
<feature type="region of interest" description="Disordered" evidence="8">
    <location>
        <begin position="2421"/>
        <end position="2454"/>
    </location>
</feature>
<feature type="coiled-coil region" evidence="7">
    <location>
        <begin position="1718"/>
        <end position="2040"/>
    </location>
</feature>
<feature type="compositionally biased region" description="Low complexity" evidence="8">
    <location>
        <begin position="1492"/>
        <end position="1501"/>
    </location>
</feature>
<feature type="compositionally biased region" description="Low complexity" evidence="8">
    <location>
        <begin position="946"/>
        <end position="956"/>
    </location>
</feature>
<feature type="domain" description="CDK5 regulatory subunit-associated protein 2/Myomegalin coiled coil" evidence="10">
    <location>
        <begin position="783"/>
        <end position="873"/>
    </location>
</feature>
<feature type="compositionally biased region" description="Basic residues" evidence="8">
    <location>
        <begin position="2444"/>
        <end position="2454"/>
    </location>
</feature>
<dbReference type="PANTHER" id="PTHR46501:SF10">
    <property type="entry name" value="CENTROSOMIN"/>
    <property type="match status" value="1"/>
</dbReference>
<sequence>MNRSKQYDATLPLNIEDSLNIDKLQMDLTAGPYLEYPDGTVPMVTKMNSGRMSPVRSRTMKEYDSQITDLKKENFNLKLRIYFMEERMQQRLGDGDDVLKINIELKVEVETLKKELKEKQELLKKASEAIEALAAKREEDVEEMREELEKKMSCVRIRLEEELENKKKDVEASQKSLQEATHQLTDLENRNEQLVMEIRHLEQSKEIQLQSLKEDLDAQKEELTAQIAENQDHMTQMDKLLKLKEDLEEKVETLERELSRRDRDVEHLSCIIKDTTQVESQSFLAPHHLQDEVDDQKSELVTLKSKVEDLKEDANKKNEMIGKLEDLLKANEEEKKDAQKKLKEVEKELKKQIELQPVWDATVKGLHQDLRKRNKEVEDLKEKLERREEELQQCKDVLHTLSVNKQKELDKQHEDITFLEDSISSMKLQLKERELQVENLLKTLGKKEGELEGFKELLNKAEGALRQSEDAVKDLQNQLKKEKEFATEDYKSQHLQFKLDDLESQLGTKDKIIQQLSESLKDKERQMQQCMEIFRPTPQEDSSVRDKWIQELQSRLQEKEKALEESLNEKMKLMDEKDAEIRQLGRELRDKEHAMVRANQMLLTAEQTIECLEKEGDEKEKTLKQLTNSLKASQKALEDAVAEHKLEMKVKEEEIERLKKGRTLPETESKNSENAETMKSLLRKLQGKDEDLLNQADRYDTEINKLNKEIHNLKTELGKVQRELQVVENHCGWTEKQNQDTLADLKQVIKDKDEIIEHHYRQRISPITGESHKVAIEVRTVCEHQSQNSPEKMDQDEEVENTLKKQLTGLEKLSEAIKREQGIIQSLNEMEPKWNCGVDGHLETELKKVQELRKELEAVLEENTKMTLNLQQQYILCKRKFGNDNTAGIMSELNSDLDTLKRELEQKKMENNTLLAQLYDIRYSHGDVDLLHEGVQTSPRSENRWSMSSSTSSSSSPEFDVPLNRQTLSDMSAPMLRRYIRQIQKQLDISSHEKEELQERLNLSQRVNAREIPGKNEEDSHSIPHLRLEIQNLQSRLAEAERDLKVLRGKFGLDENSVCRYSQLPSVVDLQGENVKLRNDYQNAMAKISSLQEQIDQSLKSQKNSLDKFSQTVAWGGFIPALGPKELDLKTQNKKNASQIPRLHKPGHRVNGDHSHLQKPEILREMLSESKNRINDLEAKLEATEGTVRIQTQKMKHYKAILEEHGLVAKSPCVSRSHSETNLVAAMATTSKIPVRKRANSIEHLNSLGTINVIRHGSDSSEGSQEDTLLPSLTLVTLQEKIATLQQDLQVTKDNNSQLQQQIWAQQNSEQVVAKLKTQLEQSRETIDSLEKQLKAYQGSSMQEVLQTQRDEIAGLRKRLVDSQNACARLNRWLGDLSVFLEGLEDQTGMFGSIQQKVQHTRSVAKSLSQILDPENVDSGDEEGDPPQSSQLPVTSPKRETRRLAEELKLKEAEISSLREELEEKKAFIGRLNTNLLVAQRQLLSWQDCGKGSSTSGTSAADGNVFERGRPGQREGFLRDSLSPSSQTSNRMPGDHDTSIERLRHHNDVTQSSRRSSDDIQVQDNTITSMHSHQDPSMKLDGVDAGHKDGHILGLFAFNADECLYGNARFADKDVFDQTVNGNDEVSFMENKDFYQDVSKFSELDDTRITQRSSFMNRSAAVQMEEVHQLKSRLNVMEDLNRTLKDELQAYEDLCSSAGIKSSPRKSPRKSTDDSDLLRAHLSEIRELRIKLEKSLKDSEKLSQKLQQDMDQSHSSNSITNVYMYSQHQAHINELQRVIDKLKAQLREKENSITEKITIIREKERIIHECKVVITEKEKTIDEIEKEKEGQKQTLVIQQRQIEKQNETMRQLRDKLELQVESLHQQESKLKEQYEVIQKQELQLSQVKEDLSSKETTLEKQYELLQQQDLQIDKQRELIDQKDKRFRALEEELEATTAKLQHLQGTMGRGGEDSGEARSLRDKVEGLEKTVSSQSKKISKQEQWLREKDKTNYKLQQIRDRLDDNLKKSAKEIKRLKEEMRTLRDQVQESSDLNKTLKLELSVYEKLENTENQGWSNGDGKKSGFDMREFLMEIRHLRTQLERCIETNNNLRKKLEEHLLAKNQRQKISTTNTFYAKDMSHVTSKGTEALDSLLSMEQTSSGFKVHPESVEMMRGVTDHDSMNSISQDSCISDCASGSSSNIGKPGFGIATWPLTANNPLQTMESRSSPGGTFHRSEVMMMSSRLHQSDGDLSYHVDDSPILLAEMTSQKVDSDLRTLFAIGKLDDFEKLKKECSECAIVLKGIEARIQERLKIFRNMSPREFIKNMEYSTLKELSLSVENLRICMNEEKSLLACFWTSSLPKEGVEAKLLFQNESLRNELSAVKSKYSYLSKFVQSAEERLHATNQQKQNMEDFIYKQLKMTTKVMVHARGNFEKNLQQYGIREKQDNERRGENLGDPAAKTDKRHRGGSSDH</sequence>